<feature type="transmembrane region" description="Helical" evidence="2">
    <location>
        <begin position="186"/>
        <end position="207"/>
    </location>
</feature>
<keyword evidence="2" id="KW-0472">Membrane</keyword>
<evidence type="ECO:0000313" key="4">
    <source>
        <dbReference type="Proteomes" id="UP000824130"/>
    </source>
</evidence>
<evidence type="ECO:0000256" key="1">
    <source>
        <dbReference type="SAM" id="Coils"/>
    </source>
</evidence>
<sequence length="337" mass="38459">MIFKPIKLSLSALPDDQLRYDRKNCARYGPCGVGEKALYMGGLWLDRKYYVPFSSAERIYKRVAMSKGGFTGKGIFASIPYLVVEYDGGRQFKSAFKREEQVDSLLRRIAEEHPDIKRHSAEAEKKLADKDRHRAKKLKRSVPDDIRQEIDFLERCALYLEKQPSLFRNLSTAARRKRAYDNSSPAYRWVAMFITLMGAAAAAYGIYSIITGGVGGFSLYFLLFGLAAIFFFSGMSVLPTARNNKRRIQQSLERAEGDMEKYIKDFHEFPLPARYAHPAVLRRMEDILADGRAAAASDALDVLKDDLKALNRDVQVEQEEYDEIIAIKPMFLINSYK</sequence>
<name>A0A9D1N821_9FIRM</name>
<dbReference type="EMBL" id="DVOB01000140">
    <property type="protein sequence ID" value="HIU96346.1"/>
    <property type="molecule type" value="Genomic_DNA"/>
</dbReference>
<feature type="coiled-coil region" evidence="1">
    <location>
        <begin position="238"/>
        <end position="265"/>
    </location>
</feature>
<feature type="transmembrane region" description="Helical" evidence="2">
    <location>
        <begin position="219"/>
        <end position="238"/>
    </location>
</feature>
<protein>
    <submittedName>
        <fullName evidence="3">ATPase P</fullName>
    </submittedName>
</protein>
<keyword evidence="1" id="KW-0175">Coiled coil</keyword>
<organism evidence="3 4">
    <name type="scientific">Candidatus Allocopromorpha excrementipullorum</name>
    <dbReference type="NCBI Taxonomy" id="2840743"/>
    <lineage>
        <taxon>Bacteria</taxon>
        <taxon>Bacillati</taxon>
        <taxon>Bacillota</taxon>
        <taxon>Clostridia</taxon>
        <taxon>Eubacteriales</taxon>
        <taxon>Eubacteriaceae</taxon>
        <taxon>Eubacteriaceae incertae sedis</taxon>
        <taxon>Candidatus Allocopromorpha</taxon>
    </lineage>
</organism>
<keyword evidence="2" id="KW-0812">Transmembrane</keyword>
<keyword evidence="2" id="KW-1133">Transmembrane helix</keyword>
<feature type="coiled-coil region" evidence="1">
    <location>
        <begin position="293"/>
        <end position="327"/>
    </location>
</feature>
<evidence type="ECO:0000313" key="3">
    <source>
        <dbReference type="EMBL" id="HIU96346.1"/>
    </source>
</evidence>
<gene>
    <name evidence="3" type="ORF">IAD25_06565</name>
</gene>
<accession>A0A9D1N821</accession>
<reference evidence="3" key="1">
    <citation type="submission" date="2020-10" db="EMBL/GenBank/DDBJ databases">
        <authorList>
            <person name="Gilroy R."/>
        </authorList>
    </citation>
    <scope>NUCLEOTIDE SEQUENCE</scope>
    <source>
        <strain evidence="3">ChiSjej4B22-8349</strain>
    </source>
</reference>
<proteinExistence type="predicted"/>
<evidence type="ECO:0000256" key="2">
    <source>
        <dbReference type="SAM" id="Phobius"/>
    </source>
</evidence>
<dbReference type="AlphaFoldDB" id="A0A9D1N821"/>
<comment type="caution">
    <text evidence="3">The sequence shown here is derived from an EMBL/GenBank/DDBJ whole genome shotgun (WGS) entry which is preliminary data.</text>
</comment>
<reference evidence="3" key="2">
    <citation type="journal article" date="2021" name="PeerJ">
        <title>Extensive microbial diversity within the chicken gut microbiome revealed by metagenomics and culture.</title>
        <authorList>
            <person name="Gilroy R."/>
            <person name="Ravi A."/>
            <person name="Getino M."/>
            <person name="Pursley I."/>
            <person name="Horton D.L."/>
            <person name="Alikhan N.F."/>
            <person name="Baker D."/>
            <person name="Gharbi K."/>
            <person name="Hall N."/>
            <person name="Watson M."/>
            <person name="Adriaenssens E.M."/>
            <person name="Foster-Nyarko E."/>
            <person name="Jarju S."/>
            <person name="Secka A."/>
            <person name="Antonio M."/>
            <person name="Oren A."/>
            <person name="Chaudhuri R.R."/>
            <person name="La Ragione R."/>
            <person name="Hildebrand F."/>
            <person name="Pallen M.J."/>
        </authorList>
    </citation>
    <scope>NUCLEOTIDE SEQUENCE</scope>
    <source>
        <strain evidence="3">ChiSjej4B22-8349</strain>
    </source>
</reference>
<dbReference type="Proteomes" id="UP000824130">
    <property type="component" value="Unassembled WGS sequence"/>
</dbReference>